<comment type="PTM">
    <text evidence="6">Under oxidizing conditions two disulfide bonds are formed involving the reactive cysteines. Under reducing conditions zinc is bound to the reactive cysteines and the protein is inactive.</text>
</comment>
<dbReference type="PANTHER" id="PTHR30111">
    <property type="entry name" value="33 KDA CHAPERONIN"/>
    <property type="match status" value="1"/>
</dbReference>
<dbReference type="GO" id="GO:0042026">
    <property type="term" value="P:protein refolding"/>
    <property type="evidence" value="ECO:0007669"/>
    <property type="project" value="TreeGrafter"/>
</dbReference>
<dbReference type="SUPFAM" id="SSF118352">
    <property type="entry name" value="HSP33 redox switch-like"/>
    <property type="match status" value="1"/>
</dbReference>
<dbReference type="Proteomes" id="UP000192391">
    <property type="component" value="Chromosome"/>
</dbReference>
<evidence type="ECO:0000256" key="4">
    <source>
        <dbReference type="ARBA" id="ARBA00023186"/>
    </source>
</evidence>
<evidence type="ECO:0000256" key="6">
    <source>
        <dbReference type="HAMAP-Rule" id="MF_00117"/>
    </source>
</evidence>
<keyword evidence="2 6" id="KW-0862">Zinc</keyword>
<dbReference type="NCBIfam" id="NF001033">
    <property type="entry name" value="PRK00114.1"/>
    <property type="match status" value="1"/>
</dbReference>
<keyword evidence="5 6" id="KW-0676">Redox-active center</keyword>
<dbReference type="RefSeq" id="WP_038353297.1">
    <property type="nucleotide sequence ID" value="NZ_CP019962.1"/>
</dbReference>
<reference evidence="8" key="1">
    <citation type="journal article" date="2017" name="Sci. Rep.">
        <title>Determination of the Genome and Primary Transcriptome of Syngas Fermenting Eubacterium limosum ATCC 8486.</title>
        <authorList>
            <person name="Song Y."/>
            <person name="Shin J."/>
            <person name="Jeong Y."/>
            <person name="Jin S."/>
            <person name="Lee J.K."/>
            <person name="Kim D.R."/>
            <person name="Kim S.C."/>
            <person name="Cho S."/>
            <person name="Cho B.K."/>
        </authorList>
    </citation>
    <scope>NUCLEOTIDE SEQUENCE [LARGE SCALE GENOMIC DNA]</scope>
    <source>
        <strain evidence="8">ATCC 8486</strain>
    </source>
</reference>
<sequence>MSDYIVRATAADGQIRAYAATTRELCAHAHKIHNTSPAATVALGRLLTAGSLMGSMMKNDDEVLTLQIKGDGPIGGITVTANSKADVKGFVFEPQVKSENPLETEKVIGNGNLSIIKDIGLKEPYVGTSPLVTGEIAEDLTYYYAFSEQIPTSVALGLTLKEETEVNQAGGFIIQLMPYTSDEIIDRLEKKLSQAESVTSLLEKGQTPEEILEIILGDFGVKIIDRLPAQFKCDCSRERVTKALISVGEKDLQEMIDDGKTIEVNCDFCGKHYYFTPEELQILLQLVTKKKMQKFKVVDAEQ</sequence>
<dbReference type="CDD" id="cd00498">
    <property type="entry name" value="Hsp33"/>
    <property type="match status" value="1"/>
</dbReference>
<accession>A0AAC9QRV8</accession>
<feature type="disulfide bond" description="Redox-active" evidence="6">
    <location>
        <begin position="233"/>
        <end position="235"/>
    </location>
</feature>
<dbReference type="GO" id="GO:0005737">
    <property type="term" value="C:cytoplasm"/>
    <property type="evidence" value="ECO:0007669"/>
    <property type="project" value="UniProtKB-SubCell"/>
</dbReference>
<organism evidence="7 8">
    <name type="scientific">Eubacterium limosum</name>
    <dbReference type="NCBI Taxonomy" id="1736"/>
    <lineage>
        <taxon>Bacteria</taxon>
        <taxon>Bacillati</taxon>
        <taxon>Bacillota</taxon>
        <taxon>Clostridia</taxon>
        <taxon>Eubacteriales</taxon>
        <taxon>Eubacteriaceae</taxon>
        <taxon>Eubacterium</taxon>
    </lineage>
</organism>
<dbReference type="InterPro" id="IPR016153">
    <property type="entry name" value="Heat_shock_Hsp33_N"/>
</dbReference>
<dbReference type="Pfam" id="PF01430">
    <property type="entry name" value="HSP33"/>
    <property type="match status" value="1"/>
</dbReference>
<dbReference type="HAMAP" id="MF_00117">
    <property type="entry name" value="HslO"/>
    <property type="match status" value="1"/>
</dbReference>
<dbReference type="KEGG" id="elim:B2M23_03070"/>
<dbReference type="SUPFAM" id="SSF64397">
    <property type="entry name" value="Hsp33 domain"/>
    <property type="match status" value="1"/>
</dbReference>
<dbReference type="Gene3D" id="3.55.30.10">
    <property type="entry name" value="Hsp33 domain"/>
    <property type="match status" value="1"/>
</dbReference>
<dbReference type="PIRSF" id="PIRSF005261">
    <property type="entry name" value="Heat_shock_Hsp33"/>
    <property type="match status" value="1"/>
</dbReference>
<evidence type="ECO:0000313" key="7">
    <source>
        <dbReference type="EMBL" id="ARD64584.1"/>
    </source>
</evidence>
<keyword evidence="3 6" id="KW-1015">Disulfide bond</keyword>
<evidence type="ECO:0000256" key="3">
    <source>
        <dbReference type="ARBA" id="ARBA00023157"/>
    </source>
</evidence>
<evidence type="ECO:0000256" key="5">
    <source>
        <dbReference type="ARBA" id="ARBA00023284"/>
    </source>
</evidence>
<evidence type="ECO:0000256" key="1">
    <source>
        <dbReference type="ARBA" id="ARBA00022490"/>
    </source>
</evidence>
<comment type="similarity">
    <text evidence="6">Belongs to the HSP33 family.</text>
</comment>
<gene>
    <name evidence="6" type="primary">hslO</name>
    <name evidence="7" type="ORF">B2M23_03070</name>
</gene>
<name>A0AAC9QRV8_EUBLI</name>
<keyword evidence="1 6" id="KW-0963">Cytoplasm</keyword>
<dbReference type="EMBL" id="CP019962">
    <property type="protein sequence ID" value="ARD64584.1"/>
    <property type="molecule type" value="Genomic_DNA"/>
</dbReference>
<evidence type="ECO:0000313" key="8">
    <source>
        <dbReference type="Proteomes" id="UP000192391"/>
    </source>
</evidence>
<dbReference type="GO" id="GO:0044183">
    <property type="term" value="F:protein folding chaperone"/>
    <property type="evidence" value="ECO:0007669"/>
    <property type="project" value="TreeGrafter"/>
</dbReference>
<keyword evidence="4 6" id="KW-0143">Chaperone</keyword>
<dbReference type="InterPro" id="IPR016154">
    <property type="entry name" value="Heat_shock_Hsp33_C"/>
</dbReference>
<dbReference type="PANTHER" id="PTHR30111:SF1">
    <property type="entry name" value="33 KDA CHAPERONIN"/>
    <property type="match status" value="1"/>
</dbReference>
<comment type="subcellular location">
    <subcellularLocation>
        <location evidence="6">Cytoplasm</location>
    </subcellularLocation>
</comment>
<evidence type="ECO:0000256" key="2">
    <source>
        <dbReference type="ARBA" id="ARBA00022833"/>
    </source>
</evidence>
<dbReference type="GO" id="GO:0051082">
    <property type="term" value="F:unfolded protein binding"/>
    <property type="evidence" value="ECO:0007669"/>
    <property type="project" value="UniProtKB-UniRule"/>
</dbReference>
<dbReference type="InterPro" id="IPR000397">
    <property type="entry name" value="Heat_shock_Hsp33"/>
</dbReference>
<comment type="function">
    <text evidence="6">Redox regulated molecular chaperone. Protects both thermally unfolding and oxidatively damaged proteins from irreversible aggregation. Plays an important role in the bacterial defense system toward oxidative stress.</text>
</comment>
<feature type="disulfide bond" description="Redox-active" evidence="6">
    <location>
        <begin position="266"/>
        <end position="269"/>
    </location>
</feature>
<protein>
    <recommendedName>
        <fullName evidence="6">33 kDa chaperonin</fullName>
    </recommendedName>
    <alternativeName>
        <fullName evidence="6">Heat shock protein 33 homolog</fullName>
        <shortName evidence="6">HSP33</shortName>
    </alternativeName>
</protein>
<dbReference type="AlphaFoldDB" id="A0AAC9QRV8"/>
<dbReference type="Gene3D" id="3.90.1280.10">
    <property type="entry name" value="HSP33 redox switch-like"/>
    <property type="match status" value="1"/>
</dbReference>
<proteinExistence type="inferred from homology"/>